<dbReference type="InterPro" id="IPR005990">
    <property type="entry name" value="IMP_DH"/>
</dbReference>
<dbReference type="InterPro" id="IPR001093">
    <property type="entry name" value="IMP_DH_GMPRt"/>
</dbReference>
<feature type="binding site" description="in other chain" evidence="13 16">
    <location>
        <position position="304"/>
    </location>
    <ligand>
        <name>K(+)</name>
        <dbReference type="ChEBI" id="CHEBI:29103"/>
        <note>ligand shared between two tetrameric partners</note>
    </ligand>
</feature>
<dbReference type="InterPro" id="IPR046342">
    <property type="entry name" value="CBS_dom_sf"/>
</dbReference>
<dbReference type="GO" id="GO:0006183">
    <property type="term" value="P:GTP biosynthetic process"/>
    <property type="evidence" value="ECO:0007669"/>
    <property type="project" value="TreeGrafter"/>
</dbReference>
<evidence type="ECO:0000256" key="5">
    <source>
        <dbReference type="ARBA" id="ARBA00022737"/>
    </source>
</evidence>
<evidence type="ECO:0000256" key="17">
    <source>
        <dbReference type="PROSITE-ProRule" id="PRU00703"/>
    </source>
</evidence>
<keyword evidence="8 13" id="KW-0630">Potassium</keyword>
<keyword evidence="4 13" id="KW-0479">Metal-binding</keyword>
<dbReference type="PROSITE" id="PS00487">
    <property type="entry name" value="IMP_DH_GMP_RED"/>
    <property type="match status" value="1"/>
</dbReference>
<comment type="similarity">
    <text evidence="2 13 18">Belongs to the IMPDH/GMPR family.</text>
</comment>
<comment type="cofactor">
    <cofactor evidence="1 13">
        <name>K(+)</name>
        <dbReference type="ChEBI" id="CHEBI:29103"/>
    </cofactor>
</comment>
<evidence type="ECO:0000256" key="10">
    <source>
        <dbReference type="ARBA" id="ARBA00023027"/>
    </source>
</evidence>
<dbReference type="Pfam" id="PF00571">
    <property type="entry name" value="CBS"/>
    <property type="match status" value="2"/>
</dbReference>
<evidence type="ECO:0000256" key="19">
    <source>
        <dbReference type="RuleBase" id="RU003928"/>
    </source>
</evidence>
<dbReference type="GO" id="GO:0003938">
    <property type="term" value="F:IMP dehydrogenase activity"/>
    <property type="evidence" value="ECO:0007669"/>
    <property type="project" value="UniProtKB-UniRule"/>
</dbReference>
<feature type="domain" description="CBS" evidence="20">
    <location>
        <begin position="153"/>
        <end position="210"/>
    </location>
</feature>
<dbReference type="InterPro" id="IPR015875">
    <property type="entry name" value="IMP_DH/GMP_Rdtase_CS"/>
</dbReference>
<evidence type="ECO:0000256" key="3">
    <source>
        <dbReference type="ARBA" id="ARBA00011881"/>
    </source>
</evidence>
<keyword evidence="11 17" id="KW-0129">CBS domain</keyword>
<dbReference type="HAMAP" id="MF_01964">
    <property type="entry name" value="IMPDH"/>
    <property type="match status" value="1"/>
</dbReference>
<feature type="active site" description="Proton acceptor" evidence="13 14">
    <location>
        <position position="400"/>
    </location>
</feature>
<dbReference type="PANTHER" id="PTHR11911:SF111">
    <property type="entry name" value="INOSINE-5'-MONOPHOSPHATE DEHYDROGENASE"/>
    <property type="match status" value="1"/>
</dbReference>
<dbReference type="PIRSF" id="PIRSF000130">
    <property type="entry name" value="IMPDH"/>
    <property type="match status" value="1"/>
</dbReference>
<dbReference type="Proteomes" id="UP001197609">
    <property type="component" value="Unassembled WGS sequence"/>
</dbReference>
<dbReference type="GO" id="GO:0000166">
    <property type="term" value="F:nucleotide binding"/>
    <property type="evidence" value="ECO:0007669"/>
    <property type="project" value="UniProtKB-UniRule"/>
</dbReference>
<comment type="catalytic activity">
    <reaction evidence="12 13 19">
        <text>IMP + NAD(+) + H2O = XMP + NADH + H(+)</text>
        <dbReference type="Rhea" id="RHEA:11708"/>
        <dbReference type="ChEBI" id="CHEBI:15377"/>
        <dbReference type="ChEBI" id="CHEBI:15378"/>
        <dbReference type="ChEBI" id="CHEBI:57464"/>
        <dbReference type="ChEBI" id="CHEBI:57540"/>
        <dbReference type="ChEBI" id="CHEBI:57945"/>
        <dbReference type="ChEBI" id="CHEBI:58053"/>
        <dbReference type="EC" id="1.1.1.205"/>
    </reaction>
</comment>
<evidence type="ECO:0000256" key="2">
    <source>
        <dbReference type="ARBA" id="ARBA00005502"/>
    </source>
</evidence>
<accession>A0AAJ1EK24</accession>
<sequence length="487" mass="52235">MLDRSIPEGLTFDDVLLVPAKSEVLPRDVEVSTLLTRHLSINIPVVSAAMDTVTEAPMAIALAREGGIGMIHRAFPPDRQAIEVDKVKKSESGMIVDPITVSPDQKLSDALRLMQRYRISGLPVTQNGRLVGILTNRDIRFETKLDLQIFQVMTKDRLITAPIGTSLEEAKEILHRNRIEKLLVVDDAFNLRGLITIKDIEKKIKYPNACKDGLGRLRVGAAVGVAEETPERVDALVKAGVDVLVVDTAHGHSSGVVETVATIKRCYPDTEVIAGNIATAEGAEELIRAGADGLKVGIGPGSICTTRVVAGAGVPQITAIAECAKIADRHGVPIIADGGIKFSGDMTKAIAAGAHVVMLGGLLAGTEESPGETIIFQGRTYKVYRGMGSLGAMQRGGRDRYGQEAETEENKLVPEGIEGRVPYKGTLAGSIYQLIGGLKAGMGYSGCQTIEELRQKGRFIRITSAGLRESHVHDVIITKEAPNYRLD</sequence>
<evidence type="ECO:0000256" key="12">
    <source>
        <dbReference type="ARBA" id="ARBA00048028"/>
    </source>
</evidence>
<feature type="binding site" evidence="13">
    <location>
        <begin position="360"/>
        <end position="361"/>
    </location>
    <ligand>
        <name>IMP</name>
        <dbReference type="ChEBI" id="CHEBI:58053"/>
    </ligand>
</feature>
<comment type="activity regulation">
    <text evidence="13">Mycophenolic acid (MPA) is a non-competitive inhibitor that prevents formation of the closed enzyme conformation by binding to the same site as the amobile flap. In contrast, mizoribine monophosphate (MZP) is a competitive inhibitor that induces the closed conformation. MPA is a potent inhibitor of mammalian IMPDHs but a poor inhibitor of the bacterial enzymes. MZP is a more potent inhibitor of bacterial IMPDH.</text>
</comment>
<dbReference type="InterPro" id="IPR013785">
    <property type="entry name" value="Aldolase_TIM"/>
</dbReference>
<feature type="binding site" evidence="13">
    <location>
        <position position="469"/>
    </location>
    <ligand>
        <name>K(+)</name>
        <dbReference type="ChEBI" id="CHEBI:29103"/>
        <note>ligand shared between two tetrameric partners</note>
    </ligand>
</feature>
<dbReference type="SUPFAM" id="SSF54631">
    <property type="entry name" value="CBS-domain pair"/>
    <property type="match status" value="1"/>
</dbReference>
<evidence type="ECO:0000256" key="11">
    <source>
        <dbReference type="ARBA" id="ARBA00023122"/>
    </source>
</evidence>
<dbReference type="AlphaFoldDB" id="A0AAJ1EK24"/>
<proteinExistence type="inferred from homology"/>
<evidence type="ECO:0000256" key="4">
    <source>
        <dbReference type="ARBA" id="ARBA00022723"/>
    </source>
</evidence>
<evidence type="ECO:0000256" key="15">
    <source>
        <dbReference type="PIRSR" id="PIRSR000130-3"/>
    </source>
</evidence>
<evidence type="ECO:0000256" key="16">
    <source>
        <dbReference type="PIRSR" id="PIRSR000130-4"/>
    </source>
</evidence>
<dbReference type="CDD" id="cd00381">
    <property type="entry name" value="IMPDH"/>
    <property type="match status" value="1"/>
</dbReference>
<evidence type="ECO:0000256" key="18">
    <source>
        <dbReference type="RuleBase" id="RU003927"/>
    </source>
</evidence>
<feature type="binding site" description="in other chain" evidence="13 16">
    <location>
        <position position="301"/>
    </location>
    <ligand>
        <name>K(+)</name>
        <dbReference type="ChEBI" id="CHEBI:29103"/>
        <note>ligand shared between two tetrameric partners</note>
    </ligand>
</feature>
<feature type="binding site" evidence="13">
    <location>
        <begin position="384"/>
        <end position="388"/>
    </location>
    <ligand>
        <name>IMP</name>
        <dbReference type="ChEBI" id="CHEBI:58053"/>
    </ligand>
</feature>
<dbReference type="Pfam" id="PF00478">
    <property type="entry name" value="IMPDH"/>
    <property type="match status" value="1"/>
</dbReference>
<dbReference type="PANTHER" id="PTHR11911">
    <property type="entry name" value="INOSINE-5-MONOPHOSPHATE DEHYDROGENASE RELATED"/>
    <property type="match status" value="1"/>
</dbReference>
<dbReference type="SMART" id="SM01240">
    <property type="entry name" value="IMPDH"/>
    <property type="match status" value="1"/>
</dbReference>
<dbReference type="FunFam" id="3.20.20.70:FF:000003">
    <property type="entry name" value="GMP reductase"/>
    <property type="match status" value="1"/>
</dbReference>
<feature type="binding site" evidence="13">
    <location>
        <position position="415"/>
    </location>
    <ligand>
        <name>IMP</name>
        <dbReference type="ChEBI" id="CHEBI:58053"/>
    </ligand>
</feature>
<evidence type="ECO:0000256" key="9">
    <source>
        <dbReference type="ARBA" id="ARBA00023002"/>
    </source>
</evidence>
<evidence type="ECO:0000259" key="20">
    <source>
        <dbReference type="PROSITE" id="PS51371"/>
    </source>
</evidence>
<feature type="binding site" evidence="13">
    <location>
        <position position="302"/>
    </location>
    <ligand>
        <name>IMP</name>
        <dbReference type="ChEBI" id="CHEBI:58053"/>
    </ligand>
</feature>
<dbReference type="SMART" id="SM00116">
    <property type="entry name" value="CBS"/>
    <property type="match status" value="2"/>
</dbReference>
<dbReference type="NCBIfam" id="TIGR01302">
    <property type="entry name" value="IMP_dehydrog"/>
    <property type="match status" value="1"/>
</dbReference>
<evidence type="ECO:0000256" key="6">
    <source>
        <dbReference type="ARBA" id="ARBA00022749"/>
    </source>
</evidence>
<keyword evidence="5" id="KW-0677">Repeat</keyword>
<keyword evidence="9 13" id="KW-0560">Oxidoreductase</keyword>
<comment type="caution">
    <text evidence="21">The sequence shown here is derived from an EMBL/GenBank/DDBJ whole genome shotgun (WGS) entry which is preliminary data.</text>
</comment>
<feature type="domain" description="CBS" evidence="20">
    <location>
        <begin position="94"/>
        <end position="149"/>
    </location>
</feature>
<dbReference type="PROSITE" id="PS51371">
    <property type="entry name" value="CBS"/>
    <property type="match status" value="2"/>
</dbReference>
<evidence type="ECO:0000256" key="8">
    <source>
        <dbReference type="ARBA" id="ARBA00022958"/>
    </source>
</evidence>
<comment type="caution">
    <text evidence="13">Lacks conserved residue(s) required for the propagation of feature annotation.</text>
</comment>
<feature type="active site" description="Thioimidate intermediate" evidence="13 14">
    <location>
        <position position="304"/>
    </location>
</feature>
<keyword evidence="7 13" id="KW-0658">Purine biosynthesis</keyword>
<dbReference type="CDD" id="cd04601">
    <property type="entry name" value="CBS_pair_IMPDH"/>
    <property type="match status" value="1"/>
</dbReference>
<dbReference type="GO" id="GO:0006177">
    <property type="term" value="P:GMP biosynthetic process"/>
    <property type="evidence" value="ECO:0007669"/>
    <property type="project" value="UniProtKB-UniRule"/>
</dbReference>
<feature type="binding site" evidence="13">
    <location>
        <position position="470"/>
    </location>
    <ligand>
        <name>K(+)</name>
        <dbReference type="ChEBI" id="CHEBI:29103"/>
        <note>ligand shared between two tetrameric partners</note>
    </ligand>
</feature>
<feature type="binding site" evidence="15">
    <location>
        <begin position="247"/>
        <end position="249"/>
    </location>
    <ligand>
        <name>NAD(+)</name>
        <dbReference type="ChEBI" id="CHEBI:57540"/>
    </ligand>
</feature>
<protein>
    <recommendedName>
        <fullName evidence="13 19">Inosine-5'-monophosphate dehydrogenase</fullName>
        <shortName evidence="13">IMP dehydrogenase</shortName>
        <shortName evidence="13">IMPD</shortName>
        <shortName evidence="13">IMPDH</shortName>
        <ecNumber evidence="13 19">1.1.1.205</ecNumber>
    </recommendedName>
</protein>
<dbReference type="InterPro" id="IPR000644">
    <property type="entry name" value="CBS_dom"/>
</dbReference>
<feature type="binding site" evidence="13 15">
    <location>
        <begin position="297"/>
        <end position="299"/>
    </location>
    <ligand>
        <name>NAD(+)</name>
        <dbReference type="ChEBI" id="CHEBI:57540"/>
    </ligand>
</feature>
<feature type="binding site" evidence="13">
    <location>
        <position position="471"/>
    </location>
    <ligand>
        <name>K(+)</name>
        <dbReference type="ChEBI" id="CHEBI:29103"/>
        <note>ligand shared between two tetrameric partners</note>
    </ligand>
</feature>
<dbReference type="EC" id="1.1.1.205" evidence="13 19"/>
<feature type="binding site" evidence="13">
    <location>
        <begin position="337"/>
        <end position="339"/>
    </location>
    <ligand>
        <name>IMP</name>
        <dbReference type="ChEBI" id="CHEBI:58053"/>
    </ligand>
</feature>
<name>A0AAJ1EK24_9BACT</name>
<keyword evidence="6 13" id="KW-0332">GMP biosynthesis</keyword>
<dbReference type="EMBL" id="JAIOIU010000136">
    <property type="protein sequence ID" value="MBZ0160590.1"/>
    <property type="molecule type" value="Genomic_DNA"/>
</dbReference>
<dbReference type="GO" id="GO:0046872">
    <property type="term" value="F:metal ion binding"/>
    <property type="evidence" value="ECO:0007669"/>
    <property type="project" value="UniProtKB-UniRule"/>
</dbReference>
<organism evidence="21 22">
    <name type="scientific">Candidatus Methylomirabilis tolerans</name>
    <dbReference type="NCBI Taxonomy" id="3123416"/>
    <lineage>
        <taxon>Bacteria</taxon>
        <taxon>Candidatus Methylomirabilota</taxon>
        <taxon>Candidatus Methylomirabilia</taxon>
        <taxon>Candidatus Methylomirabilales</taxon>
        <taxon>Candidatus Methylomirabilaceae</taxon>
        <taxon>Candidatus Methylomirabilis</taxon>
    </lineage>
</organism>
<evidence type="ECO:0000256" key="1">
    <source>
        <dbReference type="ARBA" id="ARBA00001958"/>
    </source>
</evidence>
<dbReference type="SUPFAM" id="SSF51412">
    <property type="entry name" value="Inosine monophosphate dehydrogenase (IMPDH)"/>
    <property type="match status" value="1"/>
</dbReference>
<comment type="function">
    <text evidence="13">Catalyzes the conversion of inosine 5'-phosphate (IMP) to xanthosine 5'-phosphate (XMP), the first committed and rate-limiting step in the de novo synthesis of guanine nucleotides, and therefore plays an important role in the regulation of cell growth.</text>
</comment>
<reference evidence="21 22" key="1">
    <citation type="journal article" date="2021" name="bioRxiv">
        <title>Unraveling nitrogen, sulfur and carbon metabolic pathways and microbial community transcriptional responses to substrate deprivation and toxicity stresses in a bioreactor mimicking anoxic brackish coastal sediment conditions.</title>
        <authorList>
            <person name="Martins P.D."/>
            <person name="Echeveste M.J."/>
            <person name="Arshad A."/>
            <person name="Kurth J."/>
            <person name="Ouboter H."/>
            <person name="Jetten M.S.M."/>
            <person name="Welte C.U."/>
        </authorList>
    </citation>
    <scope>NUCLEOTIDE SEQUENCE [LARGE SCALE GENOMIC DNA]</scope>
    <source>
        <strain evidence="21">MAG_38</strain>
    </source>
</reference>
<evidence type="ECO:0000256" key="13">
    <source>
        <dbReference type="HAMAP-Rule" id="MF_01964"/>
    </source>
</evidence>
<feature type="binding site" description="in other chain" evidence="13 16">
    <location>
        <position position="299"/>
    </location>
    <ligand>
        <name>K(+)</name>
        <dbReference type="ChEBI" id="CHEBI:29103"/>
        <note>ligand shared between two tetrameric partners</note>
    </ligand>
</feature>
<feature type="binding site" evidence="13">
    <location>
        <position position="247"/>
    </location>
    <ligand>
        <name>NAD(+)</name>
        <dbReference type="ChEBI" id="CHEBI:57540"/>
    </ligand>
</feature>
<evidence type="ECO:0000256" key="7">
    <source>
        <dbReference type="ARBA" id="ARBA00022755"/>
    </source>
</evidence>
<comment type="pathway">
    <text evidence="13 19">Purine metabolism; XMP biosynthesis via de novo pathway; XMP from IMP: step 1/1.</text>
</comment>
<dbReference type="Gene3D" id="3.20.20.70">
    <property type="entry name" value="Aldolase class I"/>
    <property type="match status" value="1"/>
</dbReference>
<evidence type="ECO:0000313" key="22">
    <source>
        <dbReference type="Proteomes" id="UP001197609"/>
    </source>
</evidence>
<comment type="subunit">
    <text evidence="3 13">Homotetramer.</text>
</comment>
<evidence type="ECO:0000256" key="14">
    <source>
        <dbReference type="PIRSR" id="PIRSR000130-1"/>
    </source>
</evidence>
<keyword evidence="10 13" id="KW-0520">NAD</keyword>
<gene>
    <name evidence="13 21" type="primary">guaB</name>
    <name evidence="21" type="ORF">K8G79_10730</name>
</gene>
<evidence type="ECO:0000313" key="21">
    <source>
        <dbReference type="EMBL" id="MBZ0160590.1"/>
    </source>
</evidence>